<dbReference type="AlphaFoldDB" id="A0A2V1GNG3"/>
<comment type="caution">
    <text evidence="8">The sequence shown here is derived from an EMBL/GenBank/DDBJ whole genome shotgun (WGS) entry which is preliminary data.</text>
</comment>
<evidence type="ECO:0000313" key="9">
    <source>
        <dbReference type="Proteomes" id="UP000244906"/>
    </source>
</evidence>
<dbReference type="Proteomes" id="UP000244906">
    <property type="component" value="Unassembled WGS sequence"/>
</dbReference>
<gene>
    <name evidence="8" type="ORF">DC094_21690</name>
</gene>
<accession>A0A2V1GNG3</accession>
<dbReference type="Pfam" id="PF02472">
    <property type="entry name" value="ExbD"/>
    <property type="match status" value="1"/>
</dbReference>
<dbReference type="RefSeq" id="WP_116689219.1">
    <property type="nucleotide sequence ID" value="NZ_CAWNYD010000017.1"/>
</dbReference>
<evidence type="ECO:0000256" key="3">
    <source>
        <dbReference type="ARBA" id="ARBA00022475"/>
    </source>
</evidence>
<dbReference type="EMBL" id="QDDL01000017">
    <property type="protein sequence ID" value="PVZ62982.1"/>
    <property type="molecule type" value="Genomic_DNA"/>
</dbReference>
<protein>
    <recommendedName>
        <fullName evidence="10">Biopolymer transporter ExbD</fullName>
    </recommendedName>
</protein>
<dbReference type="InterPro" id="IPR003400">
    <property type="entry name" value="ExbD"/>
</dbReference>
<sequence>MKMSRRAKRMSRSRSKHKRGVALNLVSLMDIFTILVFFLLVNSSNAHQLPSSKTIKLPKSHAEKIPEENVVVQVNRDEILIDGKLVARIENLLQQDSDQIAPLAAALQLKTQRWQALHSTEEMPKDGRKVTILADKGLSYQLLRKVMNTCSQQSYSQISLAVNRVPFKKEAS</sequence>
<evidence type="ECO:0000313" key="8">
    <source>
        <dbReference type="EMBL" id="PVZ62982.1"/>
    </source>
</evidence>
<evidence type="ECO:0000256" key="6">
    <source>
        <dbReference type="ARBA" id="ARBA00023136"/>
    </source>
</evidence>
<keyword evidence="6" id="KW-0472">Membrane</keyword>
<dbReference type="GO" id="GO:0005886">
    <property type="term" value="C:plasma membrane"/>
    <property type="evidence" value="ECO:0007669"/>
    <property type="project" value="UniProtKB-SubCell"/>
</dbReference>
<comment type="subcellular location">
    <subcellularLocation>
        <location evidence="1">Cell membrane</location>
        <topology evidence="1">Single-pass membrane protein</topology>
    </subcellularLocation>
    <subcellularLocation>
        <location evidence="7">Cell membrane</location>
        <topology evidence="7">Single-pass type II membrane protein</topology>
    </subcellularLocation>
</comment>
<keyword evidence="5" id="KW-1133">Transmembrane helix</keyword>
<evidence type="ECO:0000256" key="5">
    <source>
        <dbReference type="ARBA" id="ARBA00022989"/>
    </source>
</evidence>
<comment type="similarity">
    <text evidence="2 7">Belongs to the ExbD/TolR family.</text>
</comment>
<keyword evidence="7" id="KW-0653">Protein transport</keyword>
<name>A0A2V1GNG3_9GAMM</name>
<dbReference type="GO" id="GO:0015031">
    <property type="term" value="P:protein transport"/>
    <property type="evidence" value="ECO:0007669"/>
    <property type="project" value="UniProtKB-KW"/>
</dbReference>
<evidence type="ECO:0000256" key="2">
    <source>
        <dbReference type="ARBA" id="ARBA00005811"/>
    </source>
</evidence>
<keyword evidence="9" id="KW-1185">Reference proteome</keyword>
<evidence type="ECO:0000256" key="1">
    <source>
        <dbReference type="ARBA" id="ARBA00004162"/>
    </source>
</evidence>
<dbReference type="OrthoDB" id="5294637at2"/>
<evidence type="ECO:0000256" key="7">
    <source>
        <dbReference type="RuleBase" id="RU003879"/>
    </source>
</evidence>
<keyword evidence="4 7" id="KW-0812">Transmembrane</keyword>
<proteinExistence type="inferred from homology"/>
<reference evidence="8 9" key="1">
    <citation type="submission" date="2018-04" db="EMBL/GenBank/DDBJ databases">
        <title>Thalassorhabdus spongiae gen. nov., sp. nov., isolated from a marine sponge in South-West Iceland.</title>
        <authorList>
            <person name="Knobloch S."/>
            <person name="Daussin A."/>
            <person name="Johannsson R."/>
            <person name="Marteinsson V.T."/>
        </authorList>
    </citation>
    <scope>NUCLEOTIDE SEQUENCE [LARGE SCALE GENOMIC DNA]</scope>
    <source>
        <strain evidence="8 9">Hp12</strain>
    </source>
</reference>
<evidence type="ECO:0000256" key="4">
    <source>
        <dbReference type="ARBA" id="ARBA00022692"/>
    </source>
</evidence>
<organism evidence="8 9">
    <name type="scientific">Pelagibaculum spongiae</name>
    <dbReference type="NCBI Taxonomy" id="2080658"/>
    <lineage>
        <taxon>Bacteria</taxon>
        <taxon>Pseudomonadati</taxon>
        <taxon>Pseudomonadota</taxon>
        <taxon>Gammaproteobacteria</taxon>
        <taxon>Oceanospirillales</taxon>
        <taxon>Pelagibaculum</taxon>
    </lineage>
</organism>
<dbReference type="GO" id="GO:0022857">
    <property type="term" value="F:transmembrane transporter activity"/>
    <property type="evidence" value="ECO:0007669"/>
    <property type="project" value="InterPro"/>
</dbReference>
<keyword evidence="3" id="KW-1003">Cell membrane</keyword>
<keyword evidence="7" id="KW-0813">Transport</keyword>
<evidence type="ECO:0008006" key="10">
    <source>
        <dbReference type="Google" id="ProtNLM"/>
    </source>
</evidence>